<accession>A0A1Q9DJW6</accession>
<dbReference type="Proteomes" id="UP000186817">
    <property type="component" value="Unassembled WGS sequence"/>
</dbReference>
<dbReference type="EMBL" id="LSRX01000502">
    <property type="protein sequence ID" value="OLP95443.1"/>
    <property type="molecule type" value="Genomic_DNA"/>
</dbReference>
<comment type="caution">
    <text evidence="1">The sequence shown here is derived from an EMBL/GenBank/DDBJ whole genome shotgun (WGS) entry which is preliminary data.</text>
</comment>
<dbReference type="InterPro" id="IPR027079">
    <property type="entry name" value="Tfb1/GTF2H1"/>
</dbReference>
<dbReference type="GO" id="GO:0006289">
    <property type="term" value="P:nucleotide-excision repair"/>
    <property type="evidence" value="ECO:0007669"/>
    <property type="project" value="InterPro"/>
</dbReference>
<organism evidence="1 2">
    <name type="scientific">Symbiodinium microadriaticum</name>
    <name type="common">Dinoflagellate</name>
    <name type="synonym">Zooxanthella microadriatica</name>
    <dbReference type="NCBI Taxonomy" id="2951"/>
    <lineage>
        <taxon>Eukaryota</taxon>
        <taxon>Sar</taxon>
        <taxon>Alveolata</taxon>
        <taxon>Dinophyceae</taxon>
        <taxon>Suessiales</taxon>
        <taxon>Symbiodiniaceae</taxon>
        <taxon>Symbiodinium</taxon>
    </lineage>
</organism>
<protein>
    <submittedName>
        <fullName evidence="1">General transcription factor IIH subunit 1</fullName>
    </submittedName>
</protein>
<dbReference type="GO" id="GO:0000439">
    <property type="term" value="C:transcription factor TFIIH core complex"/>
    <property type="evidence" value="ECO:0007669"/>
    <property type="project" value="InterPro"/>
</dbReference>
<name>A0A1Q9DJW6_SYMMI</name>
<dbReference type="PANTHER" id="PTHR12856">
    <property type="entry name" value="TRANSCRIPTION INITIATION FACTOR IIH-RELATED"/>
    <property type="match status" value="1"/>
</dbReference>
<dbReference type="InterPro" id="IPR005607">
    <property type="entry name" value="BSD_dom"/>
</dbReference>
<gene>
    <name evidence="1" type="primary">Tfb1</name>
    <name evidence="1" type="ORF">AK812_SmicGene22443</name>
</gene>
<dbReference type="PROSITE" id="PS50858">
    <property type="entry name" value="BSD"/>
    <property type="match status" value="1"/>
</dbReference>
<dbReference type="GO" id="GO:0006351">
    <property type="term" value="P:DNA-templated transcription"/>
    <property type="evidence" value="ECO:0007669"/>
    <property type="project" value="InterPro"/>
</dbReference>
<dbReference type="OrthoDB" id="360521at2759"/>
<proteinExistence type="predicted"/>
<keyword evidence="2" id="KW-1185">Reference proteome</keyword>
<evidence type="ECO:0000313" key="1">
    <source>
        <dbReference type="EMBL" id="OLP95443.1"/>
    </source>
</evidence>
<reference evidence="1 2" key="1">
    <citation type="submission" date="2016-02" db="EMBL/GenBank/DDBJ databases">
        <title>Genome analysis of coral dinoflagellate symbionts highlights evolutionary adaptations to a symbiotic lifestyle.</title>
        <authorList>
            <person name="Aranda M."/>
            <person name="Li Y."/>
            <person name="Liew Y.J."/>
            <person name="Baumgarten S."/>
            <person name="Simakov O."/>
            <person name="Wilson M."/>
            <person name="Piel J."/>
            <person name="Ashoor H."/>
            <person name="Bougouffa S."/>
            <person name="Bajic V.B."/>
            <person name="Ryu T."/>
            <person name="Ravasi T."/>
            <person name="Bayer T."/>
            <person name="Micklem G."/>
            <person name="Kim H."/>
            <person name="Bhak J."/>
            <person name="Lajeunesse T.C."/>
            <person name="Voolstra C.R."/>
        </authorList>
    </citation>
    <scope>NUCLEOTIDE SEQUENCE [LARGE SCALE GENOMIC DNA]</scope>
    <source>
        <strain evidence="1 2">CCMP2467</strain>
    </source>
</reference>
<evidence type="ECO:0000313" key="2">
    <source>
        <dbReference type="Proteomes" id="UP000186817"/>
    </source>
</evidence>
<dbReference type="AlphaFoldDB" id="A0A1Q9DJW6"/>
<sequence length="562" mass="61845">MEYDCWEGEHVLGKWPSRCRKLAGKLVLTATRLVHVPDLHDEQNGNPLEIQLTGARSVKLEISKKRPGFDEALVRLSNLPTPPGKLVIEFTCPENKWAHLSELSEWMRAREEEAKRLEDEQRQEAETLGEQLRSVWASPDLHQQYQYLVKQAGILSSSEFLKQHAQEISLLKPLPEAPVVDLAPLRVVAAAHKSDRTVSQEDRSAIFKELPALCQLHSATVPSMMTEAEFWERCLKSRYYLFAAGKDVPASHPEDRLFDSLTTPETSQPSPSFQTMLSHLEADLTGEFEADKPAKKRRTTATLISRLNERSAGATASLEGGPRSGPEGRDSVDSRDLRQAVEKRRSELRQVTKTFQEDLGATASAAPQAPRLQLKAGAGALSAMSSLPEKDRVDVTAQDSQATPATWKSKCNAICSEAGTRWVLKHSTDELLAAERLLPGSSSGDTHVVTPEPVTRAVTLLRHFWSSRVTEKSMRAKLAREARNVLNMLTEIGTGATVAGRHKAAMARSVMPALQAALDLHASTVGAAGAPKLGVFHPKQIFIELLCSAFVGFFAWALVLAL</sequence>